<dbReference type="AlphaFoldDB" id="A0AAX6DNX0"/>
<evidence type="ECO:0000313" key="1">
    <source>
        <dbReference type="EMBL" id="KAJ6793461.1"/>
    </source>
</evidence>
<proteinExistence type="predicted"/>
<reference evidence="1" key="2">
    <citation type="submission" date="2023-04" db="EMBL/GenBank/DDBJ databases">
        <authorList>
            <person name="Bruccoleri R.E."/>
            <person name="Oakeley E.J."/>
            <person name="Faust A.-M."/>
            <person name="Dessus-Babus S."/>
            <person name="Altorfer M."/>
            <person name="Burckhardt D."/>
            <person name="Oertli M."/>
            <person name="Naumann U."/>
            <person name="Petersen F."/>
            <person name="Wong J."/>
        </authorList>
    </citation>
    <scope>NUCLEOTIDE SEQUENCE</scope>
    <source>
        <strain evidence="1">GSM-AAB239-AS_SAM_17_03QT</strain>
        <tissue evidence="1">Leaf</tissue>
    </source>
</reference>
<keyword evidence="1" id="KW-0012">Acyltransferase</keyword>
<name>A0AAX6DNX0_IRIPA</name>
<organism evidence="1 2">
    <name type="scientific">Iris pallida</name>
    <name type="common">Sweet iris</name>
    <dbReference type="NCBI Taxonomy" id="29817"/>
    <lineage>
        <taxon>Eukaryota</taxon>
        <taxon>Viridiplantae</taxon>
        <taxon>Streptophyta</taxon>
        <taxon>Embryophyta</taxon>
        <taxon>Tracheophyta</taxon>
        <taxon>Spermatophyta</taxon>
        <taxon>Magnoliopsida</taxon>
        <taxon>Liliopsida</taxon>
        <taxon>Asparagales</taxon>
        <taxon>Iridaceae</taxon>
        <taxon>Iridoideae</taxon>
        <taxon>Irideae</taxon>
        <taxon>Iris</taxon>
    </lineage>
</organism>
<reference evidence="1" key="1">
    <citation type="journal article" date="2023" name="GigaByte">
        <title>Genome assembly of the bearded iris, Iris pallida Lam.</title>
        <authorList>
            <person name="Bruccoleri R.E."/>
            <person name="Oakeley E.J."/>
            <person name="Faust A.M.E."/>
            <person name="Altorfer M."/>
            <person name="Dessus-Babus S."/>
            <person name="Burckhardt D."/>
            <person name="Oertli M."/>
            <person name="Naumann U."/>
            <person name="Petersen F."/>
            <person name="Wong J."/>
        </authorList>
    </citation>
    <scope>NUCLEOTIDE SEQUENCE</scope>
    <source>
        <strain evidence="1">GSM-AAB239-AS_SAM_17_03QT</strain>
    </source>
</reference>
<dbReference type="Proteomes" id="UP001140949">
    <property type="component" value="Unassembled WGS sequence"/>
</dbReference>
<dbReference type="PANTHER" id="PTHR22753:SF14">
    <property type="entry name" value="MONOACYLGLYCEROL_DIACYLGLYCEROL O-ACYLTRANSFERASE"/>
    <property type="match status" value="1"/>
</dbReference>
<evidence type="ECO:0000313" key="2">
    <source>
        <dbReference type="Proteomes" id="UP001140949"/>
    </source>
</evidence>
<keyword evidence="1" id="KW-0808">Transferase</keyword>
<accession>A0AAX6DNX0</accession>
<gene>
    <name evidence="1" type="ORF">M6B38_236250</name>
</gene>
<dbReference type="GO" id="GO:0016746">
    <property type="term" value="F:acyltransferase activity"/>
    <property type="evidence" value="ECO:0007669"/>
    <property type="project" value="UniProtKB-KW"/>
</dbReference>
<comment type="caution">
    <text evidence="1">The sequence shown here is derived from an EMBL/GenBank/DDBJ whole genome shotgun (WGS) entry which is preliminary data.</text>
</comment>
<dbReference type="PANTHER" id="PTHR22753">
    <property type="entry name" value="TRANSMEMBRANE PROTEIN 68"/>
    <property type="match status" value="1"/>
</dbReference>
<sequence length="69" mass="7716">MAGRLNNLRLPESGAMKNKGEAYKLFWPDQPEFLRMAARFGTTISPFGVVGEDDVAEGWHGRGGCKLWF</sequence>
<dbReference type="EMBL" id="JANAVB010043017">
    <property type="protein sequence ID" value="KAJ6793461.1"/>
    <property type="molecule type" value="Genomic_DNA"/>
</dbReference>
<protein>
    <submittedName>
        <fullName evidence="1">Acyltransferase-like protein, chloroplastic</fullName>
    </submittedName>
</protein>
<keyword evidence="2" id="KW-1185">Reference proteome</keyword>
<dbReference type="GO" id="GO:0016020">
    <property type="term" value="C:membrane"/>
    <property type="evidence" value="ECO:0007669"/>
    <property type="project" value="TreeGrafter"/>
</dbReference>